<evidence type="ECO:0000313" key="2">
    <source>
        <dbReference type="EMBL" id="KAF6460485.1"/>
    </source>
</evidence>
<dbReference type="Proteomes" id="UP000550707">
    <property type="component" value="Unassembled WGS sequence"/>
</dbReference>
<name>A0A7J8GLC4_MOLMO</name>
<proteinExistence type="predicted"/>
<dbReference type="InParanoid" id="A0A7J8GLC4"/>
<accession>A0A7J8GLC4</accession>
<feature type="transmembrane region" description="Helical" evidence="1">
    <location>
        <begin position="71"/>
        <end position="95"/>
    </location>
</feature>
<evidence type="ECO:0000256" key="1">
    <source>
        <dbReference type="SAM" id="Phobius"/>
    </source>
</evidence>
<organism evidence="2 3">
    <name type="scientific">Molossus molossus</name>
    <name type="common">Pallas' mastiff bat</name>
    <name type="synonym">Vespertilio molossus</name>
    <dbReference type="NCBI Taxonomy" id="27622"/>
    <lineage>
        <taxon>Eukaryota</taxon>
        <taxon>Metazoa</taxon>
        <taxon>Chordata</taxon>
        <taxon>Craniata</taxon>
        <taxon>Vertebrata</taxon>
        <taxon>Euteleostomi</taxon>
        <taxon>Mammalia</taxon>
        <taxon>Eutheria</taxon>
        <taxon>Laurasiatheria</taxon>
        <taxon>Chiroptera</taxon>
        <taxon>Yangochiroptera</taxon>
        <taxon>Molossidae</taxon>
        <taxon>Molossus</taxon>
    </lineage>
</organism>
<comment type="caution">
    <text evidence="2">The sequence shown here is derived from an EMBL/GenBank/DDBJ whole genome shotgun (WGS) entry which is preliminary data.</text>
</comment>
<gene>
    <name evidence="2" type="ORF">HJG59_011403</name>
</gene>
<sequence length="149" mass="15895">MYLGCSLSPALVGSCGWQPLNVSFSCRCFSPSSLILSEQKMEKCPWVRIKIIIIINKTKDEKKNPMTVSGLWFLAFALPGLFGSGNSFEVMAQAMGPGFGLWSTVGSRFQSPGSVSGILILAQASGICQLVVTVLNSILIGVPKFKAGC</sequence>
<keyword evidence="1" id="KW-1133">Transmembrane helix</keyword>
<evidence type="ECO:0000313" key="3">
    <source>
        <dbReference type="Proteomes" id="UP000550707"/>
    </source>
</evidence>
<feature type="transmembrane region" description="Helical" evidence="1">
    <location>
        <begin position="115"/>
        <end position="142"/>
    </location>
</feature>
<protein>
    <submittedName>
        <fullName evidence="2">Uncharacterized protein</fullName>
    </submittedName>
</protein>
<keyword evidence="1" id="KW-0472">Membrane</keyword>
<reference evidence="2 3" key="1">
    <citation type="journal article" date="2020" name="Nature">
        <title>Six reference-quality genomes reveal evolution of bat adaptations.</title>
        <authorList>
            <person name="Jebb D."/>
            <person name="Huang Z."/>
            <person name="Pippel M."/>
            <person name="Hughes G.M."/>
            <person name="Lavrichenko K."/>
            <person name="Devanna P."/>
            <person name="Winkler S."/>
            <person name="Jermiin L.S."/>
            <person name="Skirmuntt E.C."/>
            <person name="Katzourakis A."/>
            <person name="Burkitt-Gray L."/>
            <person name="Ray D.A."/>
            <person name="Sullivan K.A.M."/>
            <person name="Roscito J.G."/>
            <person name="Kirilenko B.M."/>
            <person name="Davalos L.M."/>
            <person name="Corthals A.P."/>
            <person name="Power M.L."/>
            <person name="Jones G."/>
            <person name="Ransome R.D."/>
            <person name="Dechmann D.K.N."/>
            <person name="Locatelli A.G."/>
            <person name="Puechmaille S.J."/>
            <person name="Fedrigo O."/>
            <person name="Jarvis E.D."/>
            <person name="Hiller M."/>
            <person name="Vernes S.C."/>
            <person name="Myers E.W."/>
            <person name="Teeling E.C."/>
        </authorList>
    </citation>
    <scope>NUCLEOTIDE SEQUENCE [LARGE SCALE GENOMIC DNA]</scope>
    <source>
        <strain evidence="2">MMolMol1</strain>
        <tissue evidence="2">Muscle</tissue>
    </source>
</reference>
<dbReference type="EMBL" id="JACASF010000009">
    <property type="protein sequence ID" value="KAF6460485.1"/>
    <property type="molecule type" value="Genomic_DNA"/>
</dbReference>
<dbReference type="AlphaFoldDB" id="A0A7J8GLC4"/>
<keyword evidence="1" id="KW-0812">Transmembrane</keyword>
<keyword evidence="3" id="KW-1185">Reference proteome</keyword>